<organism evidence="2 3">
    <name type="scientific">Rhizobium fredii</name>
    <name type="common">Sinorhizobium fredii</name>
    <dbReference type="NCBI Taxonomy" id="380"/>
    <lineage>
        <taxon>Bacteria</taxon>
        <taxon>Pseudomonadati</taxon>
        <taxon>Pseudomonadota</taxon>
        <taxon>Alphaproteobacteria</taxon>
        <taxon>Hyphomicrobiales</taxon>
        <taxon>Rhizobiaceae</taxon>
        <taxon>Sinorhizobium/Ensifer group</taxon>
        <taxon>Sinorhizobium</taxon>
    </lineage>
</organism>
<accession>A0A2A6LVK7</accession>
<protein>
    <submittedName>
        <fullName evidence="2">Uncharacterized protein</fullName>
    </submittedName>
</protein>
<evidence type="ECO:0000256" key="1">
    <source>
        <dbReference type="SAM" id="MobiDB-lite"/>
    </source>
</evidence>
<proteinExistence type="predicted"/>
<feature type="region of interest" description="Disordered" evidence="1">
    <location>
        <begin position="150"/>
        <end position="169"/>
    </location>
</feature>
<sequence>MAALGLSLTSCAGNPELDLTAKHSEYGSTVFRVASIMANVKCELWDAANSRKELPSFENDTDLPLRDLNKPEPGREFNLRNIFSAVAYVGEMSITLDATERTGTSPSTNFFGSGSQAHPLSVSADASINSAGHRESTTYHSVDFERLVEGPDVPVADPPGAPCRRGSRA</sequence>
<comment type="caution">
    <text evidence="2">The sequence shown here is derived from an EMBL/GenBank/DDBJ whole genome shotgun (WGS) entry which is preliminary data.</text>
</comment>
<gene>
    <name evidence="2" type="ORF">CO661_17375</name>
</gene>
<reference evidence="2 3" key="1">
    <citation type="submission" date="2017-09" db="EMBL/GenBank/DDBJ databases">
        <title>Comparative genomics of rhizobia isolated from Phaseolus vulgaris in China.</title>
        <authorList>
            <person name="Tong W."/>
        </authorList>
    </citation>
    <scope>NUCLEOTIDE SEQUENCE [LARGE SCALE GENOMIC DNA]</scope>
    <source>
        <strain evidence="2 3">PCH1</strain>
    </source>
</reference>
<evidence type="ECO:0000313" key="2">
    <source>
        <dbReference type="EMBL" id="PDT46673.1"/>
    </source>
</evidence>
<dbReference type="AlphaFoldDB" id="A0A2A6LVK7"/>
<evidence type="ECO:0000313" key="3">
    <source>
        <dbReference type="Proteomes" id="UP000220353"/>
    </source>
</evidence>
<dbReference type="Proteomes" id="UP000220353">
    <property type="component" value="Unassembled WGS sequence"/>
</dbReference>
<dbReference type="EMBL" id="NWTC01000012">
    <property type="protein sequence ID" value="PDT46673.1"/>
    <property type="molecule type" value="Genomic_DNA"/>
</dbReference>
<name>A0A2A6LVK7_RHIFR</name>